<dbReference type="SMART" id="SM00563">
    <property type="entry name" value="PlsC"/>
    <property type="match status" value="1"/>
</dbReference>
<reference evidence="7" key="1">
    <citation type="journal article" date="2019" name="bioRxiv">
        <title>Genome diversification in globally distributed novel marine Proteobacteria is linked to environmental adaptation.</title>
        <authorList>
            <person name="Zhou Z."/>
            <person name="Tran P.Q."/>
            <person name="Kieft K."/>
            <person name="Anantharaman K."/>
        </authorList>
    </citation>
    <scope>NUCLEOTIDE SEQUENCE [LARGE SCALE GENOMIC DNA]</scope>
</reference>
<proteinExistence type="inferred from homology"/>
<dbReference type="GO" id="GO:0006654">
    <property type="term" value="P:phosphatidic acid biosynthetic process"/>
    <property type="evidence" value="ECO:0007669"/>
    <property type="project" value="TreeGrafter"/>
</dbReference>
<dbReference type="CDD" id="cd07989">
    <property type="entry name" value="LPLAT_AGPAT-like"/>
    <property type="match status" value="1"/>
</dbReference>
<dbReference type="InterPro" id="IPR002123">
    <property type="entry name" value="Plipid/glycerol_acylTrfase"/>
</dbReference>
<accession>A0A7J4GTX1</accession>
<dbReference type="GO" id="GO:0003841">
    <property type="term" value="F:1-acylglycerol-3-phosphate O-acyltransferase activity"/>
    <property type="evidence" value="ECO:0007669"/>
    <property type="project" value="InterPro"/>
</dbReference>
<keyword evidence="4" id="KW-1133">Transmembrane helix</keyword>
<feature type="domain" description="Phospholipid/glycerol acyltransferase" evidence="5">
    <location>
        <begin position="81"/>
        <end position="196"/>
    </location>
</feature>
<organism evidence="6 7">
    <name type="scientific">Marine Group III euryarchaeote</name>
    <dbReference type="NCBI Taxonomy" id="2173149"/>
    <lineage>
        <taxon>Archaea</taxon>
        <taxon>Methanobacteriati</taxon>
        <taxon>Thermoplasmatota</taxon>
        <taxon>Thermoplasmata</taxon>
        <taxon>Candidatus Thermoprofundales</taxon>
    </lineage>
</organism>
<evidence type="ECO:0000256" key="4">
    <source>
        <dbReference type="SAM" id="Phobius"/>
    </source>
</evidence>
<evidence type="ECO:0000256" key="1">
    <source>
        <dbReference type="ARBA" id="ARBA00008655"/>
    </source>
</evidence>
<comment type="similarity">
    <text evidence="1">Belongs to the 1-acyl-sn-glycerol-3-phosphate acyltransferase family.</text>
</comment>
<dbReference type="PANTHER" id="PTHR10434">
    <property type="entry name" value="1-ACYL-SN-GLYCEROL-3-PHOSPHATE ACYLTRANSFERASE"/>
    <property type="match status" value="1"/>
</dbReference>
<keyword evidence="4" id="KW-0472">Membrane</keyword>
<evidence type="ECO:0000256" key="2">
    <source>
        <dbReference type="ARBA" id="ARBA00022679"/>
    </source>
</evidence>
<keyword evidence="4" id="KW-0812">Transmembrane</keyword>
<evidence type="ECO:0000313" key="6">
    <source>
        <dbReference type="EMBL" id="HIF37419.1"/>
    </source>
</evidence>
<evidence type="ECO:0000313" key="7">
    <source>
        <dbReference type="Proteomes" id="UP000585802"/>
    </source>
</evidence>
<keyword evidence="2 6" id="KW-0808">Transferase</keyword>
<dbReference type="PANTHER" id="PTHR10434:SF11">
    <property type="entry name" value="1-ACYL-SN-GLYCEROL-3-PHOSPHATE ACYLTRANSFERASE"/>
    <property type="match status" value="1"/>
</dbReference>
<evidence type="ECO:0000259" key="5">
    <source>
        <dbReference type="SMART" id="SM00563"/>
    </source>
</evidence>
<name>A0A7J4GTX1_9ARCH</name>
<sequence length="246" mass="27242">MAESKKIGPVSFLIRFIIGFTWLGFWSLLCITLMLLALPFRSWRVKIGNFCGKVIGPVISRLVGAKVINPDSDKLNNSTPAIFVTNHSSALDVFICMGLCPYGGCGVGKKEIIKIPFFGQAYWLSGHLLIDRGNNAKAIASMAKLSDFVKKKNLSIWIWPEGTRSLDGNLIPFKKGFVHLALATGLPVVPVVLHGAHKIWPAKTMQFYPGEVRVEILDPIKTDNWTKETIDEHIEKVKGLMVKALV</sequence>
<gene>
    <name evidence="6" type="ORF">EYQ70_03315</name>
</gene>
<dbReference type="SUPFAM" id="SSF69593">
    <property type="entry name" value="Glycerol-3-phosphate (1)-acyltransferase"/>
    <property type="match status" value="1"/>
</dbReference>
<protein>
    <submittedName>
        <fullName evidence="6">1-acyl-sn-glycerol-3-phosphate acyltransferase</fullName>
    </submittedName>
</protein>
<comment type="caution">
    <text evidence="6">The sequence shown here is derived from an EMBL/GenBank/DDBJ whole genome shotgun (WGS) entry which is preliminary data.</text>
</comment>
<dbReference type="GO" id="GO:0016020">
    <property type="term" value="C:membrane"/>
    <property type="evidence" value="ECO:0007669"/>
    <property type="project" value="InterPro"/>
</dbReference>
<dbReference type="AlphaFoldDB" id="A0A7J4GTX1"/>
<dbReference type="NCBIfam" id="TIGR00530">
    <property type="entry name" value="AGP_acyltrn"/>
    <property type="match status" value="1"/>
</dbReference>
<keyword evidence="3 6" id="KW-0012">Acyltransferase</keyword>
<dbReference type="Pfam" id="PF01553">
    <property type="entry name" value="Acyltransferase"/>
    <property type="match status" value="1"/>
</dbReference>
<dbReference type="Proteomes" id="UP000585802">
    <property type="component" value="Unassembled WGS sequence"/>
</dbReference>
<dbReference type="EMBL" id="DUCX01000050">
    <property type="protein sequence ID" value="HIF37419.1"/>
    <property type="molecule type" value="Genomic_DNA"/>
</dbReference>
<feature type="transmembrane region" description="Helical" evidence="4">
    <location>
        <begin position="12"/>
        <end position="38"/>
    </location>
</feature>
<dbReference type="InterPro" id="IPR004552">
    <property type="entry name" value="AGP_acyltrans"/>
</dbReference>
<evidence type="ECO:0000256" key="3">
    <source>
        <dbReference type="ARBA" id="ARBA00023315"/>
    </source>
</evidence>